<evidence type="ECO:0008006" key="4">
    <source>
        <dbReference type="Google" id="ProtNLM"/>
    </source>
</evidence>
<keyword evidence="1" id="KW-0472">Membrane</keyword>
<dbReference type="RefSeq" id="WP_144089128.1">
    <property type="nucleotide sequence ID" value="NZ_VMHE01000018.1"/>
</dbReference>
<keyword evidence="1" id="KW-0812">Transmembrane</keyword>
<sequence length="452" mass="50391">MSYIRLQSTSILLMGITYLISQFIDSPLLPKLVSIFAFITLVLFIPYLTKVPRILISSLLILTILLSIFGEGLLTMLWSFDENAGLLAIFIFVPLISIPIKAGRYLDSMDVIFTSYVRSTKQLYNYLAFSTMGVGSVMNLGSIPIIHQLTSTEAFDHHMDTKLRAMNRGFSMAFMWSPYFISVALVLSYFDISWLELFPYGFALALIGMVIGTIAQRKDSQPIVIKQDAIDKQTLKKAQRKVMQLLTLIVTMTVITILLEQFVDLSIITIVPLVAIGFSTVWTLFYLSPKQFAEKLSEYAQDRLPKMGNELSLFIAAGAFGYAIIQAGASDLVIFFLQSTGITHVLILLPLIALLINVLSFIGIHPIITNTALATTFSSSIIFAGDHLILSLGILSGWMLTIMISPFSATNLMVGNLVGSNSLRVGYRLNFHFGLLIYLVQYLMICGFYYFL</sequence>
<feature type="transmembrane region" description="Helical" evidence="1">
    <location>
        <begin position="242"/>
        <end position="259"/>
    </location>
</feature>
<dbReference type="OrthoDB" id="3171527at2"/>
<feature type="transmembrane region" description="Helical" evidence="1">
    <location>
        <begin position="170"/>
        <end position="191"/>
    </location>
</feature>
<dbReference type="AlphaFoldDB" id="A0A556PDW6"/>
<feature type="transmembrane region" description="Helical" evidence="1">
    <location>
        <begin position="86"/>
        <end position="106"/>
    </location>
</feature>
<feature type="transmembrane region" description="Helical" evidence="1">
    <location>
        <begin position="342"/>
        <end position="368"/>
    </location>
</feature>
<feature type="transmembrane region" description="Helical" evidence="1">
    <location>
        <begin position="197"/>
        <end position="215"/>
    </location>
</feature>
<dbReference type="EMBL" id="VMHE01000018">
    <property type="protein sequence ID" value="TSJ62563.1"/>
    <property type="molecule type" value="Genomic_DNA"/>
</dbReference>
<feature type="transmembrane region" description="Helical" evidence="1">
    <location>
        <begin position="6"/>
        <end position="24"/>
    </location>
</feature>
<accession>A0A556PDW6</accession>
<protein>
    <recommendedName>
        <fullName evidence="4">Citrate transporter-like domain-containing protein</fullName>
    </recommendedName>
</protein>
<keyword evidence="1" id="KW-1133">Transmembrane helix</keyword>
<evidence type="ECO:0000256" key="1">
    <source>
        <dbReference type="SAM" id="Phobius"/>
    </source>
</evidence>
<feature type="transmembrane region" description="Helical" evidence="1">
    <location>
        <begin position="388"/>
        <end position="409"/>
    </location>
</feature>
<comment type="caution">
    <text evidence="2">The sequence shown here is derived from an EMBL/GenBank/DDBJ whole genome shotgun (WGS) entry which is preliminary data.</text>
</comment>
<feature type="transmembrane region" description="Helical" evidence="1">
    <location>
        <begin position="126"/>
        <end position="149"/>
    </location>
</feature>
<feature type="transmembrane region" description="Helical" evidence="1">
    <location>
        <begin position="313"/>
        <end position="336"/>
    </location>
</feature>
<evidence type="ECO:0000313" key="3">
    <source>
        <dbReference type="Proteomes" id="UP000316425"/>
    </source>
</evidence>
<gene>
    <name evidence="2" type="ORF">FPQ13_09605</name>
</gene>
<evidence type="ECO:0000313" key="2">
    <source>
        <dbReference type="EMBL" id="TSJ62563.1"/>
    </source>
</evidence>
<reference evidence="2 3" key="1">
    <citation type="submission" date="2019-07" db="EMBL/GenBank/DDBJ databases">
        <title>Allobacillus sp. nov. SKP isolated from shrimp paste of Euphausiacea.</title>
        <authorList>
            <person name="Kanchanasin P."/>
            <person name="Tanasupawat S."/>
            <person name="Shi W."/>
            <person name="Wu L."/>
            <person name="Ma J."/>
        </authorList>
    </citation>
    <scope>NUCLEOTIDE SEQUENCE [LARGE SCALE GENOMIC DNA]</scope>
    <source>
        <strain evidence="2 3">SKP4-8</strain>
    </source>
</reference>
<proteinExistence type="predicted"/>
<feature type="transmembrane region" description="Helical" evidence="1">
    <location>
        <begin position="429"/>
        <end position="451"/>
    </location>
</feature>
<feature type="transmembrane region" description="Helical" evidence="1">
    <location>
        <begin position="31"/>
        <end position="48"/>
    </location>
</feature>
<feature type="transmembrane region" description="Helical" evidence="1">
    <location>
        <begin position="265"/>
        <end position="287"/>
    </location>
</feature>
<keyword evidence="3" id="KW-1185">Reference proteome</keyword>
<name>A0A556PDW6_9BACI</name>
<dbReference type="Proteomes" id="UP000316425">
    <property type="component" value="Unassembled WGS sequence"/>
</dbReference>
<feature type="transmembrane region" description="Helical" evidence="1">
    <location>
        <begin position="54"/>
        <end position="74"/>
    </location>
</feature>
<organism evidence="2 3">
    <name type="scientific">Allobacillus salarius</name>
    <dbReference type="NCBI Taxonomy" id="1955272"/>
    <lineage>
        <taxon>Bacteria</taxon>
        <taxon>Bacillati</taxon>
        <taxon>Bacillota</taxon>
        <taxon>Bacilli</taxon>
        <taxon>Bacillales</taxon>
        <taxon>Bacillaceae</taxon>
        <taxon>Allobacillus</taxon>
    </lineage>
</organism>